<protein>
    <submittedName>
        <fullName evidence="1">PD-(D/E)XK nuclease domain-containing protein</fullName>
    </submittedName>
</protein>
<comment type="caution">
    <text evidence="1">The sequence shown here is derived from an EMBL/GenBank/DDBJ whole genome shotgun (WGS) entry which is preliminary data.</text>
</comment>
<gene>
    <name evidence="1" type="ORF">OCV47_06350</name>
</gene>
<dbReference type="InterPro" id="IPR012547">
    <property type="entry name" value="PDDEXK_9"/>
</dbReference>
<sequence>MHEENIEGLSSRYYIRSNKESGNGRIDLTLKPKISSMPGIIMEFKTIKDALGFTFVRH</sequence>
<evidence type="ECO:0000313" key="1">
    <source>
        <dbReference type="EMBL" id="MCU6724971.1"/>
    </source>
</evidence>
<organism evidence="1 2">
    <name type="scientific">Muricoprocola aceti</name>
    <dbReference type="NCBI Taxonomy" id="2981772"/>
    <lineage>
        <taxon>Bacteria</taxon>
        <taxon>Bacillati</taxon>
        <taxon>Bacillota</taxon>
        <taxon>Clostridia</taxon>
        <taxon>Lachnospirales</taxon>
        <taxon>Lachnospiraceae</taxon>
        <taxon>Muricoprocola</taxon>
    </lineage>
</organism>
<reference evidence="1 2" key="1">
    <citation type="journal article" date="2021" name="ISME Commun">
        <title>Automated analysis of genomic sequences facilitates high-throughput and comprehensive description of bacteria.</title>
        <authorList>
            <person name="Hitch T.C.A."/>
        </authorList>
    </citation>
    <scope>NUCLEOTIDE SEQUENCE [LARGE SCALE GENOMIC DNA]</scope>
    <source>
        <strain evidence="1 2">Sanger_29</strain>
    </source>
</reference>
<dbReference type="Pfam" id="PF08011">
    <property type="entry name" value="PDDEXK_9"/>
    <property type="match status" value="1"/>
</dbReference>
<dbReference type="EMBL" id="JAOQKE010000005">
    <property type="protein sequence ID" value="MCU6724971.1"/>
    <property type="molecule type" value="Genomic_DNA"/>
</dbReference>
<keyword evidence="2" id="KW-1185">Reference proteome</keyword>
<dbReference type="Proteomes" id="UP001652338">
    <property type="component" value="Unassembled WGS sequence"/>
</dbReference>
<name>A0ABT2SKX1_9FIRM</name>
<evidence type="ECO:0000313" key="2">
    <source>
        <dbReference type="Proteomes" id="UP001652338"/>
    </source>
</evidence>
<accession>A0ABT2SKX1</accession>
<proteinExistence type="predicted"/>
<dbReference type="RefSeq" id="WP_262654396.1">
    <property type="nucleotide sequence ID" value="NZ_JAOQKE010000005.1"/>
</dbReference>